<name>A0A5D2ZJI1_GOSMU</name>
<proteinExistence type="predicted"/>
<feature type="region of interest" description="Disordered" evidence="1">
    <location>
        <begin position="1"/>
        <end position="33"/>
    </location>
</feature>
<organism evidence="2 3">
    <name type="scientific">Gossypium mustelinum</name>
    <name type="common">Cotton</name>
    <name type="synonym">Gossypium caicoense</name>
    <dbReference type="NCBI Taxonomy" id="34275"/>
    <lineage>
        <taxon>Eukaryota</taxon>
        <taxon>Viridiplantae</taxon>
        <taxon>Streptophyta</taxon>
        <taxon>Embryophyta</taxon>
        <taxon>Tracheophyta</taxon>
        <taxon>Spermatophyta</taxon>
        <taxon>Magnoliopsida</taxon>
        <taxon>eudicotyledons</taxon>
        <taxon>Gunneridae</taxon>
        <taxon>Pentapetalae</taxon>
        <taxon>rosids</taxon>
        <taxon>malvids</taxon>
        <taxon>Malvales</taxon>
        <taxon>Malvaceae</taxon>
        <taxon>Malvoideae</taxon>
        <taxon>Gossypium</taxon>
    </lineage>
</organism>
<evidence type="ECO:0000256" key="1">
    <source>
        <dbReference type="SAM" id="MobiDB-lite"/>
    </source>
</evidence>
<dbReference type="AlphaFoldDB" id="A0A5D2ZJI1"/>
<sequence length="80" mass="8494">MAPHLPRSPFALQPKGQYPGLPFAASEGPPTVRARCDSGTWRREEGVHGRGRANQGVVLGVPTHVVEGSSNCFLLGLFGL</sequence>
<dbReference type="Proteomes" id="UP000323597">
    <property type="component" value="Chromosome A05"/>
</dbReference>
<evidence type="ECO:0000313" key="2">
    <source>
        <dbReference type="EMBL" id="TYJ38269.1"/>
    </source>
</evidence>
<accession>A0A5D2ZJI1</accession>
<reference evidence="2 3" key="1">
    <citation type="submission" date="2019-07" db="EMBL/GenBank/DDBJ databases">
        <title>WGS assembly of Gossypium mustelinum.</title>
        <authorList>
            <person name="Chen Z.J."/>
            <person name="Sreedasyam A."/>
            <person name="Ando A."/>
            <person name="Song Q."/>
            <person name="De L."/>
            <person name="Hulse-Kemp A."/>
            <person name="Ding M."/>
            <person name="Ye W."/>
            <person name="Kirkbride R."/>
            <person name="Jenkins J."/>
            <person name="Plott C."/>
            <person name="Lovell J."/>
            <person name="Lin Y.-M."/>
            <person name="Vaughn R."/>
            <person name="Liu B."/>
            <person name="Li W."/>
            <person name="Simpson S."/>
            <person name="Scheffler B."/>
            <person name="Saski C."/>
            <person name="Grover C."/>
            <person name="Hu G."/>
            <person name="Conover J."/>
            <person name="Carlson J."/>
            <person name="Shu S."/>
            <person name="Boston L."/>
            <person name="Williams M."/>
            <person name="Peterson D."/>
            <person name="Mcgee K."/>
            <person name="Jones D."/>
            <person name="Wendel J."/>
            <person name="Stelly D."/>
            <person name="Grimwood J."/>
            <person name="Schmutz J."/>
        </authorList>
    </citation>
    <scope>NUCLEOTIDE SEQUENCE [LARGE SCALE GENOMIC DNA]</scope>
    <source>
        <strain evidence="2">1408120.09</strain>
    </source>
</reference>
<gene>
    <name evidence="2" type="ORF">E1A91_A05G432300v1</name>
</gene>
<keyword evidence="3" id="KW-1185">Reference proteome</keyword>
<evidence type="ECO:0000313" key="3">
    <source>
        <dbReference type="Proteomes" id="UP000323597"/>
    </source>
</evidence>
<dbReference type="EMBL" id="CM017640">
    <property type="protein sequence ID" value="TYJ38269.1"/>
    <property type="molecule type" value="Genomic_DNA"/>
</dbReference>
<protein>
    <submittedName>
        <fullName evidence="2">Uncharacterized protein</fullName>
    </submittedName>
</protein>